<proteinExistence type="predicted"/>
<dbReference type="GO" id="GO:0003723">
    <property type="term" value="F:RNA binding"/>
    <property type="evidence" value="ECO:0007669"/>
    <property type="project" value="UniProtKB-UniRule"/>
</dbReference>
<reference evidence="6" key="2">
    <citation type="submission" date="2015-01" db="EMBL/GenBank/DDBJ databases">
        <title>Evolutionary Origins and Diversification of the Mycorrhizal Mutualists.</title>
        <authorList>
            <consortium name="DOE Joint Genome Institute"/>
            <consortium name="Mycorrhizal Genomics Consortium"/>
            <person name="Kohler A."/>
            <person name="Kuo A."/>
            <person name="Nagy L.G."/>
            <person name="Floudas D."/>
            <person name="Copeland A."/>
            <person name="Barry K.W."/>
            <person name="Cichocki N."/>
            <person name="Veneault-Fourrey C."/>
            <person name="LaButti K."/>
            <person name="Lindquist E.A."/>
            <person name="Lipzen A."/>
            <person name="Lundell T."/>
            <person name="Morin E."/>
            <person name="Murat C."/>
            <person name="Riley R."/>
            <person name="Ohm R."/>
            <person name="Sun H."/>
            <person name="Tunlid A."/>
            <person name="Henrissat B."/>
            <person name="Grigoriev I.V."/>
            <person name="Hibbett D.S."/>
            <person name="Martin F."/>
        </authorList>
    </citation>
    <scope>NUCLEOTIDE SEQUENCE [LARGE SCALE GENOMIC DNA]</scope>
    <source>
        <strain evidence="6">MAFF 305830</strain>
    </source>
</reference>
<reference evidence="5 6" key="1">
    <citation type="submission" date="2014-04" db="EMBL/GenBank/DDBJ databases">
        <authorList>
            <consortium name="DOE Joint Genome Institute"/>
            <person name="Kuo A."/>
            <person name="Zuccaro A."/>
            <person name="Kohler A."/>
            <person name="Nagy L.G."/>
            <person name="Floudas D."/>
            <person name="Copeland A."/>
            <person name="Barry K.W."/>
            <person name="Cichocki N."/>
            <person name="Veneault-Fourrey C."/>
            <person name="LaButti K."/>
            <person name="Lindquist E.A."/>
            <person name="Lipzen A."/>
            <person name="Lundell T."/>
            <person name="Morin E."/>
            <person name="Murat C."/>
            <person name="Sun H."/>
            <person name="Tunlid A."/>
            <person name="Henrissat B."/>
            <person name="Grigoriev I.V."/>
            <person name="Hibbett D.S."/>
            <person name="Martin F."/>
            <person name="Nordberg H.P."/>
            <person name="Cantor M.N."/>
            <person name="Hua S.X."/>
        </authorList>
    </citation>
    <scope>NUCLEOTIDE SEQUENCE [LARGE SCALE GENOMIC DNA]</scope>
    <source>
        <strain evidence="5 6">MAFF 305830</strain>
    </source>
</reference>
<dbReference type="AlphaFoldDB" id="A0A0C3BHY2"/>
<evidence type="ECO:0000313" key="6">
    <source>
        <dbReference type="Proteomes" id="UP000054097"/>
    </source>
</evidence>
<gene>
    <name evidence="5" type="ORF">M408DRAFT_275825</name>
</gene>
<feature type="region of interest" description="Disordered" evidence="3">
    <location>
        <begin position="114"/>
        <end position="151"/>
    </location>
</feature>
<keyword evidence="1 2" id="KW-0694">RNA-binding</keyword>
<sequence>MANIDAAKAKSTVFVGGLAPEVDENVLVEAFSPFGDIMEVQIPPAAEAYKDQPPDGRHRGFAFVTFGAPMDAQDAIDNMDMNELRGKVLKVSLARPQRAPVQGAGNRAVWETEEWLRANTKPHPESSGSAAKTGGKGTAGEDQGDEDAMEE</sequence>
<evidence type="ECO:0000256" key="2">
    <source>
        <dbReference type="PROSITE-ProRule" id="PRU00176"/>
    </source>
</evidence>
<dbReference type="SMART" id="SM00360">
    <property type="entry name" value="RRM"/>
    <property type="match status" value="1"/>
</dbReference>
<evidence type="ECO:0000259" key="4">
    <source>
        <dbReference type="PROSITE" id="PS50102"/>
    </source>
</evidence>
<feature type="domain" description="RRM" evidence="4">
    <location>
        <begin position="11"/>
        <end position="96"/>
    </location>
</feature>
<dbReference type="EMBL" id="KN824283">
    <property type="protein sequence ID" value="KIM31081.1"/>
    <property type="molecule type" value="Genomic_DNA"/>
</dbReference>
<name>A0A0C3BHY2_SERVB</name>
<evidence type="ECO:0000313" key="5">
    <source>
        <dbReference type="EMBL" id="KIM31081.1"/>
    </source>
</evidence>
<dbReference type="InterPro" id="IPR012677">
    <property type="entry name" value="Nucleotide-bd_a/b_plait_sf"/>
</dbReference>
<dbReference type="STRING" id="933852.A0A0C3BHY2"/>
<organism evidence="5 6">
    <name type="scientific">Serendipita vermifera MAFF 305830</name>
    <dbReference type="NCBI Taxonomy" id="933852"/>
    <lineage>
        <taxon>Eukaryota</taxon>
        <taxon>Fungi</taxon>
        <taxon>Dikarya</taxon>
        <taxon>Basidiomycota</taxon>
        <taxon>Agaricomycotina</taxon>
        <taxon>Agaricomycetes</taxon>
        <taxon>Sebacinales</taxon>
        <taxon>Serendipitaceae</taxon>
        <taxon>Serendipita</taxon>
    </lineage>
</organism>
<evidence type="ECO:0000256" key="3">
    <source>
        <dbReference type="SAM" id="MobiDB-lite"/>
    </source>
</evidence>
<dbReference type="Gene3D" id="3.30.70.330">
    <property type="match status" value="1"/>
</dbReference>
<dbReference type="CDD" id="cd12347">
    <property type="entry name" value="RRM_PPIE"/>
    <property type="match status" value="1"/>
</dbReference>
<dbReference type="InterPro" id="IPR000504">
    <property type="entry name" value="RRM_dom"/>
</dbReference>
<dbReference type="PROSITE" id="PS50102">
    <property type="entry name" value="RRM"/>
    <property type="match status" value="1"/>
</dbReference>
<dbReference type="SUPFAM" id="SSF54928">
    <property type="entry name" value="RNA-binding domain, RBD"/>
    <property type="match status" value="1"/>
</dbReference>
<dbReference type="PANTHER" id="PTHR48037">
    <property type="entry name" value="ATPASE E1"/>
    <property type="match status" value="1"/>
</dbReference>
<dbReference type="HOGENOM" id="CLU_012062_27_1_1"/>
<dbReference type="OrthoDB" id="407442at2759"/>
<dbReference type="Pfam" id="PF00076">
    <property type="entry name" value="RRM_1"/>
    <property type="match status" value="1"/>
</dbReference>
<feature type="compositionally biased region" description="Acidic residues" evidence="3">
    <location>
        <begin position="142"/>
        <end position="151"/>
    </location>
</feature>
<accession>A0A0C3BHY2</accession>
<keyword evidence="6" id="KW-1185">Reference proteome</keyword>
<dbReference type="InterPro" id="IPR035979">
    <property type="entry name" value="RBD_domain_sf"/>
</dbReference>
<evidence type="ECO:0000256" key="1">
    <source>
        <dbReference type="ARBA" id="ARBA00022884"/>
    </source>
</evidence>
<protein>
    <recommendedName>
        <fullName evidence="4">RRM domain-containing protein</fullName>
    </recommendedName>
</protein>
<dbReference type="Proteomes" id="UP000054097">
    <property type="component" value="Unassembled WGS sequence"/>
</dbReference>
<dbReference type="InterPro" id="IPR034168">
    <property type="entry name" value="PPIE_RRM"/>
</dbReference>
<dbReference type="PANTHER" id="PTHR48037:SF1">
    <property type="entry name" value="RRM DOMAIN-CONTAINING PROTEIN"/>
    <property type="match status" value="1"/>
</dbReference>